<evidence type="ECO:0000256" key="6">
    <source>
        <dbReference type="ARBA" id="ARBA00023310"/>
    </source>
</evidence>
<comment type="function">
    <text evidence="7">F(1)F(0) ATP synthase produces ATP from ADP in the presence of a proton or sodium gradient. F-type ATPases consist of two structural domains, F(1) containing the extramembraneous catalytic core and F(0) containing the membrane proton channel, linked together by a central stalk and a peripheral stalk. During catalysis, ATP synthesis in the catalytic domain of F(1) is coupled via a rotary mechanism of the central stalk subunits to proton translocation.</text>
</comment>
<organism evidence="8 9">
    <name type="scientific">Candidatus Nitronauta litoralis</name>
    <dbReference type="NCBI Taxonomy" id="2705533"/>
    <lineage>
        <taxon>Bacteria</taxon>
        <taxon>Pseudomonadati</taxon>
        <taxon>Nitrospinota/Tectimicrobiota group</taxon>
        <taxon>Nitrospinota</taxon>
        <taxon>Nitrospinia</taxon>
        <taxon>Nitrospinales</taxon>
        <taxon>Nitrospinaceae</taxon>
        <taxon>Candidatus Nitronauta</taxon>
    </lineage>
</organism>
<dbReference type="Pfam" id="PF00213">
    <property type="entry name" value="OSCP"/>
    <property type="match status" value="1"/>
</dbReference>
<keyword evidence="5 7" id="KW-0472">Membrane</keyword>
<evidence type="ECO:0000313" key="8">
    <source>
        <dbReference type="EMBL" id="QPJ63077.1"/>
    </source>
</evidence>
<keyword evidence="3 7" id="KW-0375">Hydrogen ion transport</keyword>
<dbReference type="SUPFAM" id="SSF47928">
    <property type="entry name" value="N-terminal domain of the delta subunit of the F1F0-ATP synthase"/>
    <property type="match status" value="1"/>
</dbReference>
<dbReference type="AlphaFoldDB" id="A0A7T0BY25"/>
<proteinExistence type="inferred from homology"/>
<evidence type="ECO:0000256" key="3">
    <source>
        <dbReference type="ARBA" id="ARBA00022781"/>
    </source>
</evidence>
<evidence type="ECO:0000313" key="9">
    <source>
        <dbReference type="Proteomes" id="UP000594688"/>
    </source>
</evidence>
<evidence type="ECO:0000256" key="7">
    <source>
        <dbReference type="HAMAP-Rule" id="MF_01416"/>
    </source>
</evidence>
<dbReference type="HAMAP" id="MF_01416">
    <property type="entry name" value="ATP_synth_delta_bact"/>
    <property type="match status" value="1"/>
</dbReference>
<evidence type="ECO:0000256" key="2">
    <source>
        <dbReference type="ARBA" id="ARBA00022448"/>
    </source>
</evidence>
<dbReference type="GO" id="GO:0046933">
    <property type="term" value="F:proton-transporting ATP synthase activity, rotational mechanism"/>
    <property type="evidence" value="ECO:0007669"/>
    <property type="project" value="UniProtKB-UniRule"/>
</dbReference>
<comment type="function">
    <text evidence="7">This protein is part of the stalk that links CF(0) to CF(1). It either transmits conformational changes from CF(0) to CF(1) or is implicated in proton conduction.</text>
</comment>
<dbReference type="Gene3D" id="1.10.520.20">
    <property type="entry name" value="N-terminal domain of the delta subunit of the F1F0-ATP synthase"/>
    <property type="match status" value="1"/>
</dbReference>
<keyword evidence="7" id="KW-1003">Cell membrane</keyword>
<keyword evidence="2 7" id="KW-0813">Transport</keyword>
<sequence length="188" mass="20973">MIENQIGKRFAEALSDSISESSQLNAALESLTNIGEAFSLDPNLYRFFIHPSFPDEKKEAMVGEMCDRTKAPDQVRKLMALLVQRQKMPFVKHIATYFQGFVDQRLGQVRVKVISASPLGQAELDKLKTSLDRQLGKTAILETSVDEGLIGGIRLLVGSRVVDATIKNRLEQLKRVIRNEEALSELAS</sequence>
<evidence type="ECO:0000256" key="4">
    <source>
        <dbReference type="ARBA" id="ARBA00023065"/>
    </source>
</evidence>
<dbReference type="InterPro" id="IPR026015">
    <property type="entry name" value="ATP_synth_OSCP/delta_N_sf"/>
</dbReference>
<dbReference type="PRINTS" id="PR00125">
    <property type="entry name" value="ATPASEDELTA"/>
</dbReference>
<protein>
    <recommendedName>
        <fullName evidence="7">ATP synthase subunit delta</fullName>
    </recommendedName>
    <alternativeName>
        <fullName evidence="7">ATP synthase F(1) sector subunit delta</fullName>
    </alternativeName>
    <alternativeName>
        <fullName evidence="7">F-type ATPase subunit delta</fullName>
        <shortName evidence="7">F-ATPase subunit delta</shortName>
    </alternativeName>
</protein>
<evidence type="ECO:0000256" key="5">
    <source>
        <dbReference type="ARBA" id="ARBA00023136"/>
    </source>
</evidence>
<name>A0A7T0BY25_9BACT</name>
<dbReference type="Proteomes" id="UP000594688">
    <property type="component" value="Chromosome"/>
</dbReference>
<dbReference type="GO" id="GO:0005886">
    <property type="term" value="C:plasma membrane"/>
    <property type="evidence" value="ECO:0007669"/>
    <property type="project" value="UniProtKB-SubCell"/>
</dbReference>
<keyword evidence="4 7" id="KW-0406">Ion transport</keyword>
<keyword evidence="7" id="KW-0139">CF(1)</keyword>
<reference evidence="8 9" key="1">
    <citation type="submission" date="2020-02" db="EMBL/GenBank/DDBJ databases">
        <title>Genomic and physiological characterization of two novel Nitrospinaceae genera.</title>
        <authorList>
            <person name="Mueller A.J."/>
            <person name="Jung M.-Y."/>
            <person name="Strachan C.R."/>
            <person name="Herbold C.W."/>
            <person name="Kirkegaard R.H."/>
            <person name="Daims H."/>
        </authorList>
    </citation>
    <scope>NUCLEOTIDE SEQUENCE [LARGE SCALE GENOMIC DNA]</scope>
    <source>
        <strain evidence="8">EB</strain>
    </source>
</reference>
<dbReference type="KEGG" id="nli:G3M70_14815"/>
<evidence type="ECO:0000256" key="1">
    <source>
        <dbReference type="ARBA" id="ARBA00004370"/>
    </source>
</evidence>
<dbReference type="GO" id="GO:0045259">
    <property type="term" value="C:proton-transporting ATP synthase complex"/>
    <property type="evidence" value="ECO:0007669"/>
    <property type="project" value="UniProtKB-KW"/>
</dbReference>
<dbReference type="InterPro" id="IPR000711">
    <property type="entry name" value="ATPase_OSCP/dsu"/>
</dbReference>
<accession>A0A7T0BY25</accession>
<keyword evidence="6 7" id="KW-0066">ATP synthesis</keyword>
<gene>
    <name evidence="7 8" type="primary">atpH</name>
    <name evidence="8" type="ORF">G3M70_14815</name>
</gene>
<comment type="subcellular location">
    <subcellularLocation>
        <location evidence="7">Cell membrane</location>
        <topology evidence="7">Peripheral membrane protein</topology>
    </subcellularLocation>
    <subcellularLocation>
        <location evidence="1">Membrane</location>
    </subcellularLocation>
</comment>
<dbReference type="EMBL" id="CP048685">
    <property type="protein sequence ID" value="QPJ63077.1"/>
    <property type="molecule type" value="Genomic_DNA"/>
</dbReference>
<dbReference type="NCBIfam" id="TIGR01145">
    <property type="entry name" value="ATP_synt_delta"/>
    <property type="match status" value="1"/>
</dbReference>
<dbReference type="PANTHER" id="PTHR11910">
    <property type="entry name" value="ATP SYNTHASE DELTA CHAIN"/>
    <property type="match status" value="1"/>
</dbReference>
<comment type="similarity">
    <text evidence="7">Belongs to the ATPase delta chain family.</text>
</comment>